<dbReference type="PRINTS" id="PR00455">
    <property type="entry name" value="HTHTETR"/>
</dbReference>
<dbReference type="GO" id="GO:0003700">
    <property type="term" value="F:DNA-binding transcription factor activity"/>
    <property type="evidence" value="ECO:0007669"/>
    <property type="project" value="TreeGrafter"/>
</dbReference>
<dbReference type="Pfam" id="PF00440">
    <property type="entry name" value="TetR_N"/>
    <property type="match status" value="1"/>
</dbReference>
<evidence type="ECO:0000256" key="3">
    <source>
        <dbReference type="ARBA" id="ARBA00023163"/>
    </source>
</evidence>
<keyword evidence="3" id="KW-0804">Transcription</keyword>
<dbReference type="Pfam" id="PF21935">
    <property type="entry name" value="TetR_C_45"/>
    <property type="match status" value="1"/>
</dbReference>
<dbReference type="AlphaFoldDB" id="A0A5P2BE34"/>
<feature type="DNA-binding region" description="H-T-H motif" evidence="4">
    <location>
        <begin position="33"/>
        <end position="52"/>
    </location>
</feature>
<keyword evidence="7" id="KW-1185">Reference proteome</keyword>
<gene>
    <name evidence="6" type="ORF">DEJ47_21850</name>
</gene>
<reference evidence="6 7" key="1">
    <citation type="submission" date="2018-05" db="EMBL/GenBank/DDBJ databases">
        <title>Streptomyces venezuelae.</title>
        <authorList>
            <person name="Kim W."/>
            <person name="Lee N."/>
            <person name="Cho B.-K."/>
        </authorList>
    </citation>
    <scope>NUCLEOTIDE SEQUENCE [LARGE SCALE GENOMIC DNA]</scope>
    <source>
        <strain evidence="6 7">ATCC 14583</strain>
    </source>
</reference>
<keyword evidence="1" id="KW-0805">Transcription regulation</keyword>
<dbReference type="OrthoDB" id="3237195at2"/>
<dbReference type="InterPro" id="IPR047923">
    <property type="entry name" value="ArpA-like"/>
</dbReference>
<dbReference type="PANTHER" id="PTHR30055:SF234">
    <property type="entry name" value="HTH-TYPE TRANSCRIPTIONAL REGULATOR BETI"/>
    <property type="match status" value="1"/>
</dbReference>
<dbReference type="GO" id="GO:0000976">
    <property type="term" value="F:transcription cis-regulatory region binding"/>
    <property type="evidence" value="ECO:0007669"/>
    <property type="project" value="TreeGrafter"/>
</dbReference>
<keyword evidence="2 4" id="KW-0238">DNA-binding</keyword>
<evidence type="ECO:0000256" key="1">
    <source>
        <dbReference type="ARBA" id="ARBA00023015"/>
    </source>
</evidence>
<dbReference type="InterPro" id="IPR001647">
    <property type="entry name" value="HTH_TetR"/>
</dbReference>
<evidence type="ECO:0000256" key="4">
    <source>
        <dbReference type="PROSITE-ProRule" id="PRU00335"/>
    </source>
</evidence>
<dbReference type="RefSeq" id="WP_150170836.1">
    <property type="nucleotide sequence ID" value="NZ_CP029193.1"/>
</dbReference>
<dbReference type="PANTHER" id="PTHR30055">
    <property type="entry name" value="HTH-TYPE TRANSCRIPTIONAL REGULATOR RUTR"/>
    <property type="match status" value="1"/>
</dbReference>
<organism evidence="6 7">
    <name type="scientific">Streptomyces venezuelae</name>
    <dbReference type="NCBI Taxonomy" id="54571"/>
    <lineage>
        <taxon>Bacteria</taxon>
        <taxon>Bacillati</taxon>
        <taxon>Actinomycetota</taxon>
        <taxon>Actinomycetes</taxon>
        <taxon>Kitasatosporales</taxon>
        <taxon>Streptomycetaceae</taxon>
        <taxon>Streptomyces</taxon>
    </lineage>
</organism>
<dbReference type="NCBIfam" id="NF041196">
    <property type="entry name" value="ScbR_bind_reg"/>
    <property type="match status" value="1"/>
</dbReference>
<dbReference type="EMBL" id="CP029193">
    <property type="protein sequence ID" value="QES28723.1"/>
    <property type="molecule type" value="Genomic_DNA"/>
</dbReference>
<protein>
    <submittedName>
        <fullName evidence="6">TetR family transcriptional regulator</fullName>
    </submittedName>
</protein>
<dbReference type="PROSITE" id="PS50977">
    <property type="entry name" value="HTH_TETR_2"/>
    <property type="match status" value="1"/>
</dbReference>
<feature type="domain" description="HTH tetR-type" evidence="5">
    <location>
        <begin position="10"/>
        <end position="70"/>
    </location>
</feature>
<sequence>MPEPKQERAQKTREEILRAAAEVFDERGYSGAGMREIMNRAGVTLGAVYFHFPNKEALALAVMRAQPASIVPALKSQGLQRLVDITFVWAHKLQTDPMLRAGVRLTSEQTGFGLDDATPYREWARIMEECLADGRTAGDVRADVDVRTLAEFIVSACTGLQAYSLLASGREDLPERTRAMWRLLMPAIATGNAADTIDVSEAREAAVNA</sequence>
<dbReference type="InterPro" id="IPR036271">
    <property type="entry name" value="Tet_transcr_reg_TetR-rel_C_sf"/>
</dbReference>
<dbReference type="InterPro" id="IPR050109">
    <property type="entry name" value="HTH-type_TetR-like_transc_reg"/>
</dbReference>
<dbReference type="SUPFAM" id="SSF48498">
    <property type="entry name" value="Tetracyclin repressor-like, C-terminal domain"/>
    <property type="match status" value="1"/>
</dbReference>
<dbReference type="InterPro" id="IPR009057">
    <property type="entry name" value="Homeodomain-like_sf"/>
</dbReference>
<evidence type="ECO:0000256" key="2">
    <source>
        <dbReference type="ARBA" id="ARBA00023125"/>
    </source>
</evidence>
<evidence type="ECO:0000259" key="5">
    <source>
        <dbReference type="PROSITE" id="PS50977"/>
    </source>
</evidence>
<accession>A0A5P2BE34</accession>
<evidence type="ECO:0000313" key="6">
    <source>
        <dbReference type="EMBL" id="QES28723.1"/>
    </source>
</evidence>
<dbReference type="Gene3D" id="1.10.357.10">
    <property type="entry name" value="Tetracycline Repressor, domain 2"/>
    <property type="match status" value="1"/>
</dbReference>
<name>A0A5P2BE34_STRVZ</name>
<evidence type="ECO:0000313" key="7">
    <source>
        <dbReference type="Proteomes" id="UP000323046"/>
    </source>
</evidence>
<dbReference type="Proteomes" id="UP000323046">
    <property type="component" value="Chromosome"/>
</dbReference>
<dbReference type="InterPro" id="IPR054126">
    <property type="entry name" value="CprB_TetR_C"/>
</dbReference>
<proteinExistence type="predicted"/>
<dbReference type="SUPFAM" id="SSF46689">
    <property type="entry name" value="Homeodomain-like"/>
    <property type="match status" value="1"/>
</dbReference>